<protein>
    <submittedName>
        <fullName evidence="1">Uncharacterized protein</fullName>
    </submittedName>
</protein>
<name>A0ABS3NBC2_9BACI</name>
<reference evidence="1 2" key="1">
    <citation type="submission" date="2021-03" db="EMBL/GenBank/DDBJ databases">
        <title>Whole genome sequence of Metabacillus bambusae BG109.</title>
        <authorList>
            <person name="Jeong J.W."/>
        </authorList>
    </citation>
    <scope>NUCLEOTIDE SEQUENCE [LARGE SCALE GENOMIC DNA]</scope>
    <source>
        <strain evidence="1 2">BG109</strain>
    </source>
</reference>
<dbReference type="Proteomes" id="UP000663981">
    <property type="component" value="Unassembled WGS sequence"/>
</dbReference>
<sequence>MNLRNLKLQVLSDVDLERARQDSLWGKQRHQYGTWLAILGEEHGEVCQAIQSKIGLISSKETDSDNLYIELIHLAAVAVAIAEQVREEESEY</sequence>
<proteinExistence type="predicted"/>
<accession>A0ABS3NBC2</accession>
<evidence type="ECO:0000313" key="2">
    <source>
        <dbReference type="Proteomes" id="UP000663981"/>
    </source>
</evidence>
<keyword evidence="2" id="KW-1185">Reference proteome</keyword>
<organism evidence="1 2">
    <name type="scientific">Metabacillus bambusae</name>
    <dbReference type="NCBI Taxonomy" id="2795218"/>
    <lineage>
        <taxon>Bacteria</taxon>
        <taxon>Bacillati</taxon>
        <taxon>Bacillota</taxon>
        <taxon>Bacilli</taxon>
        <taxon>Bacillales</taxon>
        <taxon>Bacillaceae</taxon>
        <taxon>Metabacillus</taxon>
    </lineage>
</organism>
<dbReference type="EMBL" id="JAGDEL010000043">
    <property type="protein sequence ID" value="MBO1515584.1"/>
    <property type="molecule type" value="Genomic_DNA"/>
</dbReference>
<dbReference type="RefSeq" id="WP_207982465.1">
    <property type="nucleotide sequence ID" value="NZ_JAGDEL010000043.1"/>
</dbReference>
<evidence type="ECO:0000313" key="1">
    <source>
        <dbReference type="EMBL" id="MBO1515584.1"/>
    </source>
</evidence>
<gene>
    <name evidence="1" type="ORF">I7822_28645</name>
</gene>
<comment type="caution">
    <text evidence="1">The sequence shown here is derived from an EMBL/GenBank/DDBJ whole genome shotgun (WGS) entry which is preliminary data.</text>
</comment>